<dbReference type="CTD" id="6754131"/>
<evidence type="ECO:0000313" key="10">
    <source>
        <dbReference type="EMBL" id="EDV24587.1"/>
    </source>
</evidence>
<evidence type="ECO:0000256" key="7">
    <source>
        <dbReference type="ARBA" id="ARBA00023242"/>
    </source>
</evidence>
<gene>
    <name evidence="10" type="ORF">TRIADDRAFT_56536</name>
</gene>
<keyword evidence="11" id="KW-1185">Reference proteome</keyword>
<dbReference type="GO" id="GO:0005049">
    <property type="term" value="F:nuclear export signal receptor activity"/>
    <property type="evidence" value="ECO:0000318"/>
    <property type="project" value="GO_Central"/>
</dbReference>
<dbReference type="InterPro" id="IPR044189">
    <property type="entry name" value="XPO4/7-like"/>
</dbReference>
<keyword evidence="7" id="KW-0539">Nucleus</keyword>
<evidence type="ECO:0000259" key="9">
    <source>
        <dbReference type="PROSITE" id="PS50166"/>
    </source>
</evidence>
<dbReference type="InParanoid" id="B3RYF1"/>
<dbReference type="InterPro" id="IPR001494">
    <property type="entry name" value="Importin-beta_N"/>
</dbReference>
<dbReference type="Gene3D" id="1.25.10.10">
    <property type="entry name" value="Leucine-rich Repeat Variant"/>
    <property type="match status" value="2"/>
</dbReference>
<dbReference type="PANTHER" id="PTHR12596">
    <property type="entry name" value="EXPORTIN 4,7-RELATED"/>
    <property type="match status" value="1"/>
</dbReference>
<evidence type="ECO:0000256" key="4">
    <source>
        <dbReference type="ARBA" id="ARBA00022448"/>
    </source>
</evidence>
<dbReference type="Proteomes" id="UP000009022">
    <property type="component" value="Unassembled WGS sequence"/>
</dbReference>
<name>B3RYF1_TRIAD</name>
<dbReference type="STRING" id="10228.B3RYF1"/>
<evidence type="ECO:0000313" key="11">
    <source>
        <dbReference type="Proteomes" id="UP000009022"/>
    </source>
</evidence>
<dbReference type="KEGG" id="tad:TRIADDRAFT_56536"/>
<comment type="subcellular location">
    <subcellularLocation>
        <location evidence="2">Cytoplasm</location>
    </subcellularLocation>
    <subcellularLocation>
        <location evidence="1">Nucleus</location>
    </subcellularLocation>
</comment>
<proteinExistence type="inferred from homology"/>
<dbReference type="HOGENOM" id="CLU_005818_0_0_1"/>
<dbReference type="PROSITE" id="PS50166">
    <property type="entry name" value="IMPORTIN_B_NT"/>
    <property type="match status" value="1"/>
</dbReference>
<sequence length="1019" mass="115252">MADAKEILANFEKAAIVMMSPPNQVSGEDYRTAEKIFLSFRRAKQPYSICKYMLENSSNTYVHFQAASTIKEAIVREWKLINENDKNSLREFLLNYVIGQSRCQDYVREQILSCVAIMFKKSAVTESGINDLDNLLSTIYQLKNSDSSRVRLKPYLSYLPIAVYEDNDLQIFEFFTIANRPKFGQADNNKFVTFRPSRDWDDMISNQSTINLFLELYQKLRQESRLCHLTLLCISQLISICGDVFPSIQSRMSYNTYLITSLIKARNRQICHGVEAQDLADVFNRIVIVDKLLEHVQDEAIFTFIDDLSHLTCACLENCVKEEMEYIEETYFSYACDQLLECWFSIVSEDTAKFDVNRISLNAIAIFECYLKCHLSEGRKSICATLTGHDAELEIDELDEDDRVSYGEQLLNIGILGRSVLSLSLPLLSQLLENTILTLRQYVSRPLSAGIDHNALMDDIHWLILIAGSVLTDENKLEVPLIPSAILRYSDNIPNSDNYANLVKLLSHICCNDSRSIDDNMVQLLHVEGINHVFVIVFLMLFISRIEQEVLQSAAADSLSPQVGKTIVWFLTRWSQAYLLPMENRYDHISLSLILTFGQDCDLGTQTVKFLIRKVMSNLTFWSSENDVAIESINLLSTVVDNKARCHIAVSCEDLWNLAVQQAGNTNLSTKKLSGAAQKQLACALIKAGSCVDDNDARNRFWSNVLQPLKSRFLAALQGPLLAKMIQDSALRDELCNTIDCCSGVALATTASSVSALFSYLLGILHDCVPLLQHFSNFPDMVETILEFFVSTTKSQIAYLNQRETNELFKLCLAIIQTYAKCSIGRFNDTVLAEEEKFTDLCLILQLLSHVTSKDYLDFSKTEIKVDAGQDDAISVIDVVLSGLNFIIPLMNENLLKIPDLCLQYFKLVSFHCEIHPGKLVDIPQNLSNSLMVSLDMGLRRFGSEVSKLALESITGLATFVYGKKCNKERNSLMIGIEVFMKSILDVVFSEDFDMDLLQPTSEALYCIICCHPIPKRYS</sequence>
<dbReference type="GO" id="GO:0031267">
    <property type="term" value="F:small GTPase binding"/>
    <property type="evidence" value="ECO:0007669"/>
    <property type="project" value="InterPro"/>
</dbReference>
<evidence type="ECO:0000256" key="6">
    <source>
        <dbReference type="ARBA" id="ARBA00022927"/>
    </source>
</evidence>
<dbReference type="FunCoup" id="B3RYF1">
    <property type="interactions" value="1525"/>
</dbReference>
<feature type="domain" description="Importin N-terminal" evidence="9">
    <location>
        <begin position="33"/>
        <end position="99"/>
    </location>
</feature>
<reference evidence="10 11" key="1">
    <citation type="journal article" date="2008" name="Nature">
        <title>The Trichoplax genome and the nature of placozoans.</title>
        <authorList>
            <person name="Srivastava M."/>
            <person name="Begovic E."/>
            <person name="Chapman J."/>
            <person name="Putnam N.H."/>
            <person name="Hellsten U."/>
            <person name="Kawashima T."/>
            <person name="Kuo A."/>
            <person name="Mitros T."/>
            <person name="Salamov A."/>
            <person name="Carpenter M.L."/>
            <person name="Signorovitch A.Y."/>
            <person name="Moreno M.A."/>
            <person name="Kamm K."/>
            <person name="Grimwood J."/>
            <person name="Schmutz J."/>
            <person name="Shapiro H."/>
            <person name="Grigoriev I.V."/>
            <person name="Buss L.W."/>
            <person name="Schierwater B."/>
            <person name="Dellaporta S.L."/>
            <person name="Rokhsar D.S."/>
        </authorList>
    </citation>
    <scope>NUCLEOTIDE SEQUENCE [LARGE SCALE GENOMIC DNA]</scope>
    <source>
        <strain evidence="10 11">Grell-BS-1999</strain>
    </source>
</reference>
<dbReference type="OrthoDB" id="5548448at2759"/>
<dbReference type="InterPro" id="IPR016024">
    <property type="entry name" value="ARM-type_fold"/>
</dbReference>
<keyword evidence="6" id="KW-0653">Protein transport</keyword>
<dbReference type="eggNOG" id="KOG4541">
    <property type="taxonomic scope" value="Eukaryota"/>
</dbReference>
<evidence type="ECO:0000256" key="3">
    <source>
        <dbReference type="ARBA" id="ARBA00009466"/>
    </source>
</evidence>
<dbReference type="OMA" id="SCKSIFH"/>
<accession>B3RYF1</accession>
<dbReference type="GO" id="GO:0005643">
    <property type="term" value="C:nuclear pore"/>
    <property type="evidence" value="ECO:0000318"/>
    <property type="project" value="GO_Central"/>
</dbReference>
<evidence type="ECO:0000256" key="5">
    <source>
        <dbReference type="ARBA" id="ARBA00022490"/>
    </source>
</evidence>
<evidence type="ECO:0000256" key="8">
    <source>
        <dbReference type="ARBA" id="ARBA00040444"/>
    </source>
</evidence>
<keyword evidence="4" id="KW-0813">Transport</keyword>
<dbReference type="InterPro" id="IPR011989">
    <property type="entry name" value="ARM-like"/>
</dbReference>
<dbReference type="AlphaFoldDB" id="B3RYF1"/>
<dbReference type="PhylomeDB" id="B3RYF1"/>
<dbReference type="RefSeq" id="XP_002112477.1">
    <property type="nucleotide sequence ID" value="XM_002112441.1"/>
</dbReference>
<dbReference type="PANTHER" id="PTHR12596:SF1">
    <property type="entry name" value="EXPORTIN-4"/>
    <property type="match status" value="1"/>
</dbReference>
<evidence type="ECO:0000256" key="1">
    <source>
        <dbReference type="ARBA" id="ARBA00004123"/>
    </source>
</evidence>
<dbReference type="SUPFAM" id="SSF48371">
    <property type="entry name" value="ARM repeat"/>
    <property type="match status" value="1"/>
</dbReference>
<protein>
    <recommendedName>
        <fullName evidence="8">Exportin-4</fullName>
    </recommendedName>
</protein>
<dbReference type="Pfam" id="PF03810">
    <property type="entry name" value="IBN_N"/>
    <property type="match status" value="1"/>
</dbReference>
<dbReference type="GO" id="GO:0006611">
    <property type="term" value="P:protein export from nucleus"/>
    <property type="evidence" value="ECO:0000318"/>
    <property type="project" value="GO_Central"/>
</dbReference>
<keyword evidence="5" id="KW-0963">Cytoplasm</keyword>
<organism evidence="10 11">
    <name type="scientific">Trichoplax adhaerens</name>
    <name type="common">Trichoplax reptans</name>
    <dbReference type="NCBI Taxonomy" id="10228"/>
    <lineage>
        <taxon>Eukaryota</taxon>
        <taxon>Metazoa</taxon>
        <taxon>Placozoa</taxon>
        <taxon>Uniplacotomia</taxon>
        <taxon>Trichoplacea</taxon>
        <taxon>Trichoplacidae</taxon>
        <taxon>Trichoplax</taxon>
    </lineage>
</organism>
<dbReference type="GeneID" id="6754131"/>
<comment type="similarity">
    <text evidence="3">Belongs to the exportin family.</text>
</comment>
<dbReference type="GO" id="GO:0005737">
    <property type="term" value="C:cytoplasm"/>
    <property type="evidence" value="ECO:0000318"/>
    <property type="project" value="GO_Central"/>
</dbReference>
<evidence type="ECO:0000256" key="2">
    <source>
        <dbReference type="ARBA" id="ARBA00004496"/>
    </source>
</evidence>
<dbReference type="EMBL" id="DS985245">
    <property type="protein sequence ID" value="EDV24587.1"/>
    <property type="molecule type" value="Genomic_DNA"/>
</dbReference>